<keyword evidence="2" id="KW-0813">Transport</keyword>
<dbReference type="InterPro" id="IPR000849">
    <property type="entry name" value="Sugar_P_transporter"/>
</dbReference>
<dbReference type="PANTHER" id="PTHR43826">
    <property type="entry name" value="GLUCOSE-6-PHOSPHATE EXCHANGER SLC37A4"/>
    <property type="match status" value="1"/>
</dbReference>
<dbReference type="Gene3D" id="1.20.1250.20">
    <property type="entry name" value="MFS general substrate transporter like domains"/>
    <property type="match status" value="2"/>
</dbReference>
<feature type="transmembrane region" description="Helical" evidence="6">
    <location>
        <begin position="238"/>
        <end position="255"/>
    </location>
</feature>
<evidence type="ECO:0000256" key="1">
    <source>
        <dbReference type="ARBA" id="ARBA00004651"/>
    </source>
</evidence>
<dbReference type="PROSITE" id="PS50850">
    <property type="entry name" value="MFS"/>
    <property type="match status" value="1"/>
</dbReference>
<organism evidence="8 9">
    <name type="scientific">Gallintestinimicrobium propionicum</name>
    <dbReference type="NCBI Taxonomy" id="2981770"/>
    <lineage>
        <taxon>Bacteria</taxon>
        <taxon>Bacillati</taxon>
        <taxon>Bacillota</taxon>
        <taxon>Clostridia</taxon>
        <taxon>Lachnospirales</taxon>
        <taxon>Lachnospiraceae</taxon>
        <taxon>Gallintestinimicrobium</taxon>
    </lineage>
</organism>
<comment type="subcellular location">
    <subcellularLocation>
        <location evidence="1">Cell membrane</location>
        <topology evidence="1">Multi-pass membrane protein</topology>
    </subcellularLocation>
</comment>
<dbReference type="EMBL" id="JAJEQF010000009">
    <property type="protein sequence ID" value="MCC2167114.1"/>
    <property type="molecule type" value="Genomic_DNA"/>
</dbReference>
<feature type="transmembrane region" description="Helical" evidence="6">
    <location>
        <begin position="334"/>
        <end position="358"/>
    </location>
</feature>
<feature type="transmembrane region" description="Helical" evidence="6">
    <location>
        <begin position="136"/>
        <end position="155"/>
    </location>
</feature>
<evidence type="ECO:0000256" key="2">
    <source>
        <dbReference type="ARBA" id="ARBA00022448"/>
    </source>
</evidence>
<evidence type="ECO:0000256" key="6">
    <source>
        <dbReference type="SAM" id="Phobius"/>
    </source>
</evidence>
<comment type="caution">
    <text evidence="8">The sequence shown here is derived from an EMBL/GenBank/DDBJ whole genome shotgun (WGS) entry which is preliminary data.</text>
</comment>
<dbReference type="PIRSF" id="PIRSF002808">
    <property type="entry name" value="Hexose_phosphate_transp"/>
    <property type="match status" value="1"/>
</dbReference>
<protein>
    <submittedName>
        <fullName evidence="8">MFS transporter</fullName>
    </submittedName>
</protein>
<feature type="transmembrane region" description="Helical" evidence="6">
    <location>
        <begin position="370"/>
        <end position="393"/>
    </location>
</feature>
<feature type="transmembrane region" description="Helical" evidence="6">
    <location>
        <begin position="167"/>
        <end position="187"/>
    </location>
</feature>
<feature type="domain" description="Major facilitator superfamily (MFS) profile" evidence="7">
    <location>
        <begin position="11"/>
        <end position="425"/>
    </location>
</feature>
<keyword evidence="4 6" id="KW-1133">Transmembrane helix</keyword>
<evidence type="ECO:0000256" key="5">
    <source>
        <dbReference type="ARBA" id="ARBA00023136"/>
    </source>
</evidence>
<sequence length="432" mass="47346">MKQQDHQAERILIGFCVAAYFVSYITRINYGTVLLEIVNSEGITKMSASMAVTGSFVTYGIGQLISGWLGDRIKPRYLMFIGLMVSAGMNVCVPLFSRPAAMLVFWCINGFAQALMWPPMVRLLSDYLDQDTYKKSCVWVSWGSFAGTIFLYLFAPVCIVWKGWRSLFFLCAGCAVLFAFAWIKAIGSAEKRMQKSSAGSFTKATAGASRGDAGTENGTSLEENTSALQKTIPLPEKTAPMLAIIMLAIMMQGILRDGITTWMPSYISETFHLASSISILTGIALPLFGIMCSQIASLINRKLIHNELRCGMAIFAPGFVAAFLLWLMPNGNAVLSVFLSALITGCMHGVNMILVSMIPPFFKKFNRVGFISGLVNSCTYVGSAISSYGIAWIADKSGWNLVILFWTIAALCGTLLCLMGIKPWKKFVRKCV</sequence>
<dbReference type="PANTHER" id="PTHR43826:SF3">
    <property type="entry name" value="GLUCOSE-6-PHOSPHATE EXCHANGER SLC37A4"/>
    <property type="match status" value="1"/>
</dbReference>
<dbReference type="Pfam" id="PF07690">
    <property type="entry name" value="MFS_1"/>
    <property type="match status" value="1"/>
</dbReference>
<dbReference type="GO" id="GO:0061513">
    <property type="term" value="F:glucose 6-phosphate:phosphate antiporter activity"/>
    <property type="evidence" value="ECO:0007669"/>
    <property type="project" value="TreeGrafter"/>
</dbReference>
<feature type="transmembrane region" description="Helical" evidence="6">
    <location>
        <begin position="77"/>
        <end position="97"/>
    </location>
</feature>
<feature type="transmembrane region" description="Helical" evidence="6">
    <location>
        <begin position="399"/>
        <end position="421"/>
    </location>
</feature>
<feature type="transmembrane region" description="Helical" evidence="6">
    <location>
        <begin position="103"/>
        <end position="124"/>
    </location>
</feature>
<evidence type="ECO:0000259" key="7">
    <source>
        <dbReference type="PROSITE" id="PS50850"/>
    </source>
</evidence>
<evidence type="ECO:0000313" key="8">
    <source>
        <dbReference type="EMBL" id="MCC2167114.1"/>
    </source>
</evidence>
<evidence type="ECO:0000256" key="4">
    <source>
        <dbReference type="ARBA" id="ARBA00022989"/>
    </source>
</evidence>
<name>A0AAE3ASV3_9FIRM</name>
<dbReference type="AlphaFoldDB" id="A0AAE3ASV3"/>
<proteinExistence type="predicted"/>
<dbReference type="GO" id="GO:0005886">
    <property type="term" value="C:plasma membrane"/>
    <property type="evidence" value="ECO:0007669"/>
    <property type="project" value="UniProtKB-SubCell"/>
</dbReference>
<dbReference type="Proteomes" id="UP001199355">
    <property type="component" value="Unassembled WGS sequence"/>
</dbReference>
<feature type="transmembrane region" description="Helical" evidence="6">
    <location>
        <begin position="50"/>
        <end position="70"/>
    </location>
</feature>
<evidence type="ECO:0000313" key="9">
    <source>
        <dbReference type="Proteomes" id="UP001199355"/>
    </source>
</evidence>
<keyword evidence="9" id="KW-1185">Reference proteome</keyword>
<keyword evidence="5 6" id="KW-0472">Membrane</keyword>
<feature type="transmembrane region" description="Helical" evidence="6">
    <location>
        <begin position="308"/>
        <end position="328"/>
    </location>
</feature>
<dbReference type="InterPro" id="IPR011701">
    <property type="entry name" value="MFS"/>
</dbReference>
<feature type="transmembrane region" description="Helical" evidence="6">
    <location>
        <begin position="275"/>
        <end position="296"/>
    </location>
</feature>
<dbReference type="SUPFAM" id="SSF103473">
    <property type="entry name" value="MFS general substrate transporter"/>
    <property type="match status" value="1"/>
</dbReference>
<gene>
    <name evidence="8" type="ORF">LKD45_05300</name>
</gene>
<dbReference type="InterPro" id="IPR051337">
    <property type="entry name" value="OPA_Antiporter"/>
</dbReference>
<accession>A0AAE3ASV3</accession>
<reference evidence="8 9" key="1">
    <citation type="submission" date="2021-10" db="EMBL/GenBank/DDBJ databases">
        <title>Anaerobic single-cell dispensing facilitates the cultivation of human gut bacteria.</title>
        <authorList>
            <person name="Afrizal A."/>
        </authorList>
    </citation>
    <scope>NUCLEOTIDE SEQUENCE [LARGE SCALE GENOMIC DNA]</scope>
    <source>
        <strain evidence="8 9">CLA-AA-H244</strain>
    </source>
</reference>
<dbReference type="GO" id="GO:0035435">
    <property type="term" value="P:phosphate ion transmembrane transport"/>
    <property type="evidence" value="ECO:0007669"/>
    <property type="project" value="TreeGrafter"/>
</dbReference>
<dbReference type="InterPro" id="IPR020846">
    <property type="entry name" value="MFS_dom"/>
</dbReference>
<dbReference type="RefSeq" id="WP_308727948.1">
    <property type="nucleotide sequence ID" value="NZ_JAJEQF010000009.1"/>
</dbReference>
<feature type="transmembrane region" description="Helical" evidence="6">
    <location>
        <begin position="12"/>
        <end position="30"/>
    </location>
</feature>
<evidence type="ECO:0000256" key="3">
    <source>
        <dbReference type="ARBA" id="ARBA00022692"/>
    </source>
</evidence>
<dbReference type="InterPro" id="IPR036259">
    <property type="entry name" value="MFS_trans_sf"/>
</dbReference>
<keyword evidence="3 6" id="KW-0812">Transmembrane</keyword>